<dbReference type="PANTHER" id="PTHR42999">
    <property type="entry name" value="ANTIBIOTIC RESISTANCE PROTEIN MCBG"/>
    <property type="match status" value="1"/>
</dbReference>
<dbReference type="AlphaFoldDB" id="A0A286FB87"/>
<dbReference type="InterPro" id="IPR052949">
    <property type="entry name" value="PA_immunity-related"/>
</dbReference>
<dbReference type="InterPro" id="IPR001646">
    <property type="entry name" value="5peptide_repeat"/>
</dbReference>
<dbReference type="SUPFAM" id="SSF141571">
    <property type="entry name" value="Pentapeptide repeat-like"/>
    <property type="match status" value="1"/>
</dbReference>
<organism evidence="1 2">
    <name type="scientific">Spirosoma fluviale</name>
    <dbReference type="NCBI Taxonomy" id="1597977"/>
    <lineage>
        <taxon>Bacteria</taxon>
        <taxon>Pseudomonadati</taxon>
        <taxon>Bacteroidota</taxon>
        <taxon>Cytophagia</taxon>
        <taxon>Cytophagales</taxon>
        <taxon>Cytophagaceae</taxon>
        <taxon>Spirosoma</taxon>
    </lineage>
</organism>
<evidence type="ECO:0000313" key="2">
    <source>
        <dbReference type="Proteomes" id="UP000219452"/>
    </source>
</evidence>
<dbReference type="Pfam" id="PF00805">
    <property type="entry name" value="Pentapeptide"/>
    <property type="match status" value="1"/>
</dbReference>
<reference evidence="2" key="1">
    <citation type="submission" date="2017-09" db="EMBL/GenBank/DDBJ databases">
        <authorList>
            <person name="Varghese N."/>
            <person name="Submissions S."/>
        </authorList>
    </citation>
    <scope>NUCLEOTIDE SEQUENCE [LARGE SCALE GENOMIC DNA]</scope>
    <source>
        <strain evidence="2">DSM 29961</strain>
    </source>
</reference>
<keyword evidence="2" id="KW-1185">Reference proteome</keyword>
<dbReference type="RefSeq" id="WP_245877768.1">
    <property type="nucleotide sequence ID" value="NZ_OCNH01000001.1"/>
</dbReference>
<dbReference type="Proteomes" id="UP000219452">
    <property type="component" value="Unassembled WGS sequence"/>
</dbReference>
<dbReference type="EMBL" id="OCNH01000001">
    <property type="protein sequence ID" value="SOD80463.1"/>
    <property type="molecule type" value="Genomic_DNA"/>
</dbReference>
<dbReference type="Pfam" id="PF13599">
    <property type="entry name" value="Pentapeptide_4"/>
    <property type="match status" value="1"/>
</dbReference>
<name>A0A286FB87_9BACT</name>
<proteinExistence type="predicted"/>
<protein>
    <submittedName>
        <fullName evidence="1">Uncharacterized protein YjbI, contains pentapeptide repeats</fullName>
    </submittedName>
</protein>
<gene>
    <name evidence="1" type="ORF">SAMN06269250_1415</name>
</gene>
<accession>A0A286FB87</accession>
<dbReference type="PANTHER" id="PTHR42999:SF1">
    <property type="entry name" value="PENTAPEPTIDE REPEAT-CONTAINING PROTEIN"/>
    <property type="match status" value="1"/>
</dbReference>
<evidence type="ECO:0000313" key="1">
    <source>
        <dbReference type="EMBL" id="SOD80463.1"/>
    </source>
</evidence>
<dbReference type="Gene3D" id="2.160.20.80">
    <property type="entry name" value="E3 ubiquitin-protein ligase SopA"/>
    <property type="match status" value="1"/>
</dbReference>
<sequence>MFIKTSGRFDVISKTDYILYNRPLMDFCDQLFDQTTDEPDQWYRHSFEQCTFKNLDLAKVAFAGTSFVNCRFVDCNLGMAVLEGTKLDDVLFTDCKLNGVNFGQCSAFGFHVDFQTCQLDYASFFSRNLKKTRFVDCSLREARFLNCDLSGALFKNCNLELTVFATNTLTQTDFSSSYNLSLDPDNNKIRKTKFSLHSLPGLLTKYDLIIT</sequence>